<feature type="region of interest" description="Disordered" evidence="3">
    <location>
        <begin position="1"/>
        <end position="106"/>
    </location>
</feature>
<feature type="domain" description="K Homology" evidence="4">
    <location>
        <begin position="678"/>
        <end position="746"/>
    </location>
</feature>
<sequence>MDAFPSIQTNSISEQDPQKQSTSNGVLSTAERLMLQHQTQPQTNGVQHLSYEEMRASPQFNGVQPSDPINHQNKKKQPDMDSETAFPSLGTPAAAPKTSGGWGSGPALSARVATNSKSGMPTNFNSNVFTETLVLFISGIHIGPVPQQFREKGPRQAGEKREEDPKTLPDVLRAIQRRHPTVSVESSTSRDRVTILFKTPYTLPPVTSSTPPLVKAASGLNPEDRIVRARQELITRVTRKIEKIVMVPAHVKPYVIGQKGRVLKNIIESTGASVNLPPKDDSRPILLNQDQEPSTEEIEMIPITINGEESAVLDAEDRIKAIVKERSNKVNLKVESIPIDFYPILDGPSPSESKLTSITQRTLVEKHGIKEEDLNCRVIVPSTHQLRKINRSHICLADEGNEDNTDSEDVTKSSAIVVSGEREQVDLVIKLVQSIYDDFLRKTTKVEFELPKRQHRFLDGQTLDEILSSTGSIVALPPANDPSEKVLVRGEKMANVQALGLVMTAANAKEVDCIDLKTLQPNSPKYHKEIITYLSTKSGQTKLKQIQDQHKSKVQIYVPLVSSFSSTIELVGMENQDIQKVKDIILTYIKTSLKPEYFESIEVDYLLHRFLLNKKNLKLKTIQEQKGIEIIIPNESEKRSSILLCGSSPKSSGNHQEMINNLKIVKDEISKVIKELDNIQTISIEVDEKFHSYIQGPNRTTLNAIIGEEKLVSVEVGSKEKVDLIKIRGPKNEVERVEKEIKRIAEEAKVNDTINSFTTEFEVESKHVSHLVGKGGSTVAKLREELGVRVDFSDGPGGGGSQQVGGNNENESNHHRKKKTMSKVSIVIQGRKENVEEAKKRILAQAERLADEITISLPLLSGLDRRSLIGKGGKYVTRLQDVHLVRINMPRAPTDESGASVSDGDNIVIRGPKKGVDAVRKELIELMEYEKENGNTITLTISTKSISRIVGKGGIQADKIKEESGIGSLDIDKSESSEGVSKVLIKGTKSSILLAKKMINSIVQEVDDEGSTEIMIEKVYHQTLIGKGGSKLREIVKRAGGDEDDAKMVKFPRTSDSNQVIIKGSKKLIPKIKEQLEIEVNKLKSQIVWGLQIPKSIQPGLIGRGAIGLKTLQNQFGILIHAPGWREWSTVSEPINLNDDLKGVEDNEIFKLVGTKEACLAAAQEMKSKAVPKERVSKASKTVMVPKALHNQVSRNGRLFRELPKAIRIDHSNIRTPQPFQMPTSVLDKAIAGATIPATRIDMDEEDAENQMGWNVQEIPESKESEDGEIPWNIHGPNEEEVEKVSQMIQNRIKKETNNKNPKTKTFTHLAIAKVPVSLMPRIIGRGGNGLRIMNEESDGAMIDVIGKVGSDSLSICGSLEQLEIVKKIIIRFIKGNAY</sequence>
<feature type="domain" description="K Homology" evidence="4">
    <location>
        <begin position="1307"/>
        <end position="1375"/>
    </location>
</feature>
<dbReference type="FunCoup" id="F4RAW1">
    <property type="interactions" value="217"/>
</dbReference>
<evidence type="ECO:0000259" key="4">
    <source>
        <dbReference type="SMART" id="SM00322"/>
    </source>
</evidence>
<dbReference type="OrthoDB" id="10027144at2759"/>
<dbReference type="GeneID" id="18925609"/>
<feature type="domain" description="K Homology" evidence="4">
    <location>
        <begin position="851"/>
        <end position="928"/>
    </location>
</feature>
<keyword evidence="2" id="KW-0694">RNA-binding</keyword>
<feature type="compositionally biased region" description="Polar residues" evidence="3">
    <location>
        <begin position="36"/>
        <end position="47"/>
    </location>
</feature>
<keyword evidence="1" id="KW-0677">Repeat</keyword>
<dbReference type="InterPro" id="IPR036612">
    <property type="entry name" value="KH_dom_type_1_sf"/>
</dbReference>
<dbReference type="Gene3D" id="3.30.1370.10">
    <property type="entry name" value="K Homology domain, type 1"/>
    <property type="match status" value="7"/>
</dbReference>
<feature type="domain" description="K Homology" evidence="4">
    <location>
        <begin position="442"/>
        <end position="507"/>
    </location>
</feature>
<evidence type="ECO:0000313" key="6">
    <source>
        <dbReference type="Proteomes" id="UP000001072"/>
    </source>
</evidence>
<feature type="domain" description="K Homology" evidence="4">
    <location>
        <begin position="933"/>
        <end position="1004"/>
    </location>
</feature>
<feature type="domain" description="K Homology" evidence="4">
    <location>
        <begin position="595"/>
        <end position="674"/>
    </location>
</feature>
<keyword evidence="6" id="KW-1185">Reference proteome</keyword>
<dbReference type="SUPFAM" id="SSF54791">
    <property type="entry name" value="Eukaryotic type KH-domain (KH-domain type I)"/>
    <property type="match status" value="8"/>
</dbReference>
<evidence type="ECO:0000313" key="5">
    <source>
        <dbReference type="EMBL" id="EGG10543.1"/>
    </source>
</evidence>
<accession>F4RAW1</accession>
<dbReference type="RefSeq" id="XP_007406012.1">
    <property type="nucleotide sequence ID" value="XM_007405950.1"/>
</dbReference>
<dbReference type="EMBL" id="GL883094">
    <property type="protein sequence ID" value="EGG10543.1"/>
    <property type="molecule type" value="Genomic_DNA"/>
</dbReference>
<dbReference type="Pfam" id="PF00013">
    <property type="entry name" value="KH_1"/>
    <property type="match status" value="5"/>
</dbReference>
<dbReference type="SMART" id="SM00322">
    <property type="entry name" value="KH"/>
    <property type="match status" value="10"/>
</dbReference>
<dbReference type="Gene3D" id="3.30.310.210">
    <property type="match status" value="1"/>
</dbReference>
<feature type="domain" description="K Homology" evidence="4">
    <location>
        <begin position="1085"/>
        <end position="1171"/>
    </location>
</feature>
<feature type="compositionally biased region" description="Basic and acidic residues" evidence="3">
    <location>
        <begin position="149"/>
        <end position="166"/>
    </location>
</feature>
<protein>
    <recommendedName>
        <fullName evidence="4">K Homology domain-containing protein</fullName>
    </recommendedName>
</protein>
<name>F4RAW1_MELLP</name>
<dbReference type="VEuPathDB" id="FungiDB:MELLADRAFT_115471"/>
<dbReference type="CDD" id="cd00105">
    <property type="entry name" value="KH-I"/>
    <property type="match status" value="1"/>
</dbReference>
<feature type="region of interest" description="Disordered" evidence="3">
    <location>
        <begin position="790"/>
        <end position="822"/>
    </location>
</feature>
<proteinExistence type="predicted"/>
<dbReference type="KEGG" id="mlr:MELLADRAFT_115471"/>
<dbReference type="PROSITE" id="PS50084">
    <property type="entry name" value="KH_TYPE_1"/>
    <property type="match status" value="6"/>
</dbReference>
<feature type="compositionally biased region" description="Polar residues" evidence="3">
    <location>
        <begin position="58"/>
        <end position="71"/>
    </location>
</feature>
<dbReference type="PANTHER" id="PTHR10627">
    <property type="entry name" value="SCP160"/>
    <property type="match status" value="1"/>
</dbReference>
<dbReference type="eggNOG" id="KOG2208">
    <property type="taxonomic scope" value="Eukaryota"/>
</dbReference>
<feature type="domain" description="K Homology" evidence="4">
    <location>
        <begin position="1008"/>
        <end position="1081"/>
    </location>
</feature>
<gene>
    <name evidence="5" type="ORF">MELLADRAFT_115471</name>
</gene>
<feature type="domain" description="K Homology" evidence="4">
    <location>
        <begin position="239"/>
        <end position="324"/>
    </location>
</feature>
<dbReference type="InterPro" id="IPR004088">
    <property type="entry name" value="KH_dom_type_1"/>
</dbReference>
<evidence type="ECO:0000256" key="2">
    <source>
        <dbReference type="PROSITE-ProRule" id="PRU00117"/>
    </source>
</evidence>
<dbReference type="PANTHER" id="PTHR10627:SF31">
    <property type="entry name" value="DODECA-SATELLITE-BINDING PROTEIN 1, ISOFORM A"/>
    <property type="match status" value="1"/>
</dbReference>
<feature type="compositionally biased region" description="Polar residues" evidence="3">
    <location>
        <begin position="1"/>
        <end position="27"/>
    </location>
</feature>
<organism evidence="6">
    <name type="scientific">Melampsora larici-populina (strain 98AG31 / pathotype 3-4-7)</name>
    <name type="common">Poplar leaf rust fungus</name>
    <dbReference type="NCBI Taxonomy" id="747676"/>
    <lineage>
        <taxon>Eukaryota</taxon>
        <taxon>Fungi</taxon>
        <taxon>Dikarya</taxon>
        <taxon>Basidiomycota</taxon>
        <taxon>Pucciniomycotina</taxon>
        <taxon>Pucciniomycetes</taxon>
        <taxon>Pucciniales</taxon>
        <taxon>Melampsoraceae</taxon>
        <taxon>Melampsora</taxon>
    </lineage>
</organism>
<dbReference type="GO" id="GO:0005737">
    <property type="term" value="C:cytoplasm"/>
    <property type="evidence" value="ECO:0007669"/>
    <property type="project" value="TreeGrafter"/>
</dbReference>
<dbReference type="STRING" id="747676.F4RAW1"/>
<reference evidence="6" key="1">
    <citation type="journal article" date="2011" name="Proc. Natl. Acad. Sci. U.S.A.">
        <title>Obligate biotrophy features unraveled by the genomic analysis of rust fungi.</title>
        <authorList>
            <person name="Duplessis S."/>
            <person name="Cuomo C.A."/>
            <person name="Lin Y.-C."/>
            <person name="Aerts A."/>
            <person name="Tisserant E."/>
            <person name="Veneault-Fourrey C."/>
            <person name="Joly D.L."/>
            <person name="Hacquard S."/>
            <person name="Amselem J."/>
            <person name="Cantarel B.L."/>
            <person name="Chiu R."/>
            <person name="Coutinho P.M."/>
            <person name="Feau N."/>
            <person name="Field M."/>
            <person name="Frey P."/>
            <person name="Gelhaye E."/>
            <person name="Goldberg J."/>
            <person name="Grabherr M.G."/>
            <person name="Kodira C.D."/>
            <person name="Kohler A."/>
            <person name="Kuees U."/>
            <person name="Lindquist E.A."/>
            <person name="Lucas S.M."/>
            <person name="Mago R."/>
            <person name="Mauceli E."/>
            <person name="Morin E."/>
            <person name="Murat C."/>
            <person name="Pangilinan J.L."/>
            <person name="Park R."/>
            <person name="Pearson M."/>
            <person name="Quesneville H."/>
            <person name="Rouhier N."/>
            <person name="Sakthikumar S."/>
            <person name="Salamov A.A."/>
            <person name="Schmutz J."/>
            <person name="Selles B."/>
            <person name="Shapiro H."/>
            <person name="Tanguay P."/>
            <person name="Tuskan G.A."/>
            <person name="Henrissat B."/>
            <person name="Van de Peer Y."/>
            <person name="Rouze P."/>
            <person name="Ellis J.G."/>
            <person name="Dodds P.N."/>
            <person name="Schein J.E."/>
            <person name="Zhong S."/>
            <person name="Hamelin R.C."/>
            <person name="Grigoriev I.V."/>
            <person name="Szabo L.J."/>
            <person name="Martin F."/>
        </authorList>
    </citation>
    <scope>NUCLEOTIDE SEQUENCE [LARGE SCALE GENOMIC DNA]</scope>
    <source>
        <strain evidence="6">98AG31 / pathotype 3-4-7</strain>
    </source>
</reference>
<dbReference type="GO" id="GO:0003729">
    <property type="term" value="F:mRNA binding"/>
    <property type="evidence" value="ECO:0007669"/>
    <property type="project" value="TreeGrafter"/>
</dbReference>
<feature type="domain" description="K Homology" evidence="4">
    <location>
        <begin position="755"/>
        <end position="847"/>
    </location>
</feature>
<evidence type="ECO:0000256" key="3">
    <source>
        <dbReference type="SAM" id="MobiDB-lite"/>
    </source>
</evidence>
<dbReference type="InParanoid" id="F4RAW1"/>
<dbReference type="Proteomes" id="UP000001072">
    <property type="component" value="Unassembled WGS sequence"/>
</dbReference>
<feature type="region of interest" description="Disordered" evidence="3">
    <location>
        <begin position="146"/>
        <end position="166"/>
    </location>
</feature>
<dbReference type="HOGENOM" id="CLU_003293_1_1_1"/>
<dbReference type="InterPro" id="IPR004087">
    <property type="entry name" value="KH_dom"/>
</dbReference>
<evidence type="ECO:0000256" key="1">
    <source>
        <dbReference type="ARBA" id="ARBA00022737"/>
    </source>
</evidence>